<keyword evidence="12" id="KW-0238">DNA-binding</keyword>
<evidence type="ECO:0000313" key="20">
    <source>
        <dbReference type="EnsemblMetazoa" id="GBRI040782-PA"/>
    </source>
</evidence>
<feature type="region of interest" description="Disordered" evidence="17">
    <location>
        <begin position="840"/>
        <end position="861"/>
    </location>
</feature>
<reference evidence="21" key="1">
    <citation type="submission" date="2014-03" db="EMBL/GenBank/DDBJ databases">
        <authorList>
            <person name="Aksoy S."/>
            <person name="Warren W."/>
            <person name="Wilson R.K."/>
        </authorList>
    </citation>
    <scope>NUCLEOTIDE SEQUENCE [LARGE SCALE GENOMIC DNA]</scope>
    <source>
        <strain evidence="21">IAEA</strain>
    </source>
</reference>
<evidence type="ECO:0000256" key="5">
    <source>
        <dbReference type="ARBA" id="ARBA00022454"/>
    </source>
</evidence>
<evidence type="ECO:0000259" key="18">
    <source>
        <dbReference type="PROSITE" id="PS51192"/>
    </source>
</evidence>
<dbReference type="Pfam" id="PF00271">
    <property type="entry name" value="Helicase_C"/>
    <property type="match status" value="1"/>
</dbReference>
<dbReference type="Pfam" id="PF00176">
    <property type="entry name" value="SNF2-rel_dom"/>
    <property type="match status" value="1"/>
</dbReference>
<dbReference type="Proteomes" id="UP000091820">
    <property type="component" value="Unassembled WGS sequence"/>
</dbReference>
<evidence type="ECO:0000256" key="13">
    <source>
        <dbReference type="ARBA" id="ARBA00023204"/>
    </source>
</evidence>
<reference evidence="20" key="2">
    <citation type="submission" date="2020-05" db="UniProtKB">
        <authorList>
            <consortium name="EnsemblMetazoa"/>
        </authorList>
    </citation>
    <scope>IDENTIFICATION</scope>
    <source>
        <strain evidence="20">IAEA</strain>
    </source>
</reference>
<keyword evidence="6" id="KW-0597">Phosphoprotein</keyword>
<evidence type="ECO:0000256" key="4">
    <source>
        <dbReference type="ARBA" id="ARBA00012551"/>
    </source>
</evidence>
<keyword evidence="10" id="KW-0347">Helicase</keyword>
<evidence type="ECO:0000256" key="14">
    <source>
        <dbReference type="ARBA" id="ARBA00023242"/>
    </source>
</evidence>
<dbReference type="GO" id="GO:0003677">
    <property type="term" value="F:DNA binding"/>
    <property type="evidence" value="ECO:0007669"/>
    <property type="project" value="UniProtKB-KW"/>
</dbReference>
<dbReference type="InterPro" id="IPR038718">
    <property type="entry name" value="SNF2-like_sf"/>
</dbReference>
<feature type="compositionally biased region" description="Basic and acidic residues" evidence="17">
    <location>
        <begin position="176"/>
        <end position="200"/>
    </location>
</feature>
<feature type="domain" description="Helicase C-terminal" evidence="19">
    <location>
        <begin position="932"/>
        <end position="1110"/>
    </location>
</feature>
<evidence type="ECO:0000313" key="21">
    <source>
        <dbReference type="Proteomes" id="UP000091820"/>
    </source>
</evidence>
<dbReference type="FunFam" id="3.40.50.10810:FF:000011">
    <property type="entry name" value="Transcriptional regulator ATRX homolog"/>
    <property type="match status" value="1"/>
</dbReference>
<comment type="similarity">
    <text evidence="3">Belongs to the SNF2/RAD54 helicase family.</text>
</comment>
<evidence type="ECO:0000256" key="9">
    <source>
        <dbReference type="ARBA" id="ARBA00022801"/>
    </source>
</evidence>
<dbReference type="InterPro" id="IPR000330">
    <property type="entry name" value="SNF2_N"/>
</dbReference>
<dbReference type="Gene3D" id="3.40.50.10810">
    <property type="entry name" value="Tandem AAA-ATPase domain"/>
    <property type="match status" value="1"/>
</dbReference>
<proteinExistence type="inferred from homology"/>
<dbReference type="SMART" id="SM00487">
    <property type="entry name" value="DEXDc"/>
    <property type="match status" value="1"/>
</dbReference>
<dbReference type="PANTHER" id="PTHR45797">
    <property type="entry name" value="RAD54-LIKE"/>
    <property type="match status" value="1"/>
</dbReference>
<feature type="compositionally biased region" description="Basic residues" evidence="17">
    <location>
        <begin position="238"/>
        <end position="251"/>
    </location>
</feature>
<dbReference type="GO" id="GO:0016887">
    <property type="term" value="F:ATP hydrolysis activity"/>
    <property type="evidence" value="ECO:0007669"/>
    <property type="project" value="InterPro"/>
</dbReference>
<feature type="compositionally biased region" description="Basic residues" evidence="17">
    <location>
        <begin position="406"/>
        <end position="416"/>
    </location>
</feature>
<evidence type="ECO:0000256" key="7">
    <source>
        <dbReference type="ARBA" id="ARBA00022741"/>
    </source>
</evidence>
<evidence type="ECO:0000256" key="2">
    <source>
        <dbReference type="ARBA" id="ARBA00004286"/>
    </source>
</evidence>
<dbReference type="GO" id="GO:0003678">
    <property type="term" value="F:DNA helicase activity"/>
    <property type="evidence" value="ECO:0007669"/>
    <property type="project" value="UniProtKB-EC"/>
</dbReference>
<comment type="catalytic activity">
    <reaction evidence="16">
        <text>ATP + H2O = ADP + phosphate + H(+)</text>
        <dbReference type="Rhea" id="RHEA:13065"/>
        <dbReference type="ChEBI" id="CHEBI:15377"/>
        <dbReference type="ChEBI" id="CHEBI:15378"/>
        <dbReference type="ChEBI" id="CHEBI:30616"/>
        <dbReference type="ChEBI" id="CHEBI:43474"/>
        <dbReference type="ChEBI" id="CHEBI:456216"/>
        <dbReference type="EC" id="3.6.4.12"/>
    </reaction>
</comment>
<evidence type="ECO:0000256" key="15">
    <source>
        <dbReference type="ARBA" id="ARBA00043074"/>
    </source>
</evidence>
<evidence type="ECO:0000256" key="16">
    <source>
        <dbReference type="ARBA" id="ARBA00047995"/>
    </source>
</evidence>
<dbReference type="InterPro" id="IPR001650">
    <property type="entry name" value="Helicase_C-like"/>
</dbReference>
<keyword evidence="7" id="KW-0547">Nucleotide-binding</keyword>
<dbReference type="PANTHER" id="PTHR45797:SF3">
    <property type="entry name" value="TRANSCRIPTIONAL REGULATOR ATRX HOMOLOG"/>
    <property type="match status" value="1"/>
</dbReference>
<dbReference type="InterPro" id="IPR049730">
    <property type="entry name" value="SNF2/RAD54-like_C"/>
</dbReference>
<feature type="compositionally biased region" description="Low complexity" evidence="17">
    <location>
        <begin position="84"/>
        <end position="105"/>
    </location>
</feature>
<dbReference type="InterPro" id="IPR044574">
    <property type="entry name" value="ARIP4-like"/>
</dbReference>
<feature type="region of interest" description="Disordered" evidence="17">
    <location>
        <begin position="39"/>
        <end position="153"/>
    </location>
</feature>
<feature type="region of interest" description="Disordered" evidence="17">
    <location>
        <begin position="277"/>
        <end position="419"/>
    </location>
</feature>
<evidence type="ECO:0000256" key="17">
    <source>
        <dbReference type="SAM" id="MobiDB-lite"/>
    </source>
</evidence>
<dbReference type="CDD" id="cd18793">
    <property type="entry name" value="SF2_C_SNF"/>
    <property type="match status" value="1"/>
</dbReference>
<feature type="domain" description="Helicase ATP-binding" evidence="18">
    <location>
        <begin position="506"/>
        <end position="694"/>
    </location>
</feature>
<evidence type="ECO:0000256" key="10">
    <source>
        <dbReference type="ARBA" id="ARBA00022806"/>
    </source>
</evidence>
<dbReference type="EC" id="3.6.4.12" evidence="4"/>
<dbReference type="STRING" id="37001.A0A1A9X1J6"/>
<keyword evidence="5" id="KW-0158">Chromosome</keyword>
<dbReference type="InterPro" id="IPR014001">
    <property type="entry name" value="Helicase_ATP-bd"/>
</dbReference>
<evidence type="ECO:0000256" key="11">
    <source>
        <dbReference type="ARBA" id="ARBA00022840"/>
    </source>
</evidence>
<keyword evidence="9" id="KW-0378">Hydrolase</keyword>
<keyword evidence="11" id="KW-0067">ATP-binding</keyword>
<dbReference type="EnsemblMetazoa" id="GBRI040782-RA">
    <property type="protein sequence ID" value="GBRI040782-PA"/>
    <property type="gene ID" value="GBRI040782"/>
</dbReference>
<dbReference type="GO" id="GO:0006281">
    <property type="term" value="P:DNA repair"/>
    <property type="evidence" value="ECO:0007669"/>
    <property type="project" value="UniProtKB-KW"/>
</dbReference>
<dbReference type="InterPro" id="IPR027417">
    <property type="entry name" value="P-loop_NTPase"/>
</dbReference>
<dbReference type="GO" id="GO:0140719">
    <property type="term" value="P:constitutive heterochromatin formation"/>
    <property type="evidence" value="ECO:0007669"/>
    <property type="project" value="UniProtKB-ARBA"/>
</dbReference>
<dbReference type="VEuPathDB" id="VectorBase:GBRI040782"/>
<comment type="subcellular location">
    <subcellularLocation>
        <location evidence="2">Chromosome</location>
    </subcellularLocation>
    <subcellularLocation>
        <location evidence="1">Nucleus</location>
    </subcellularLocation>
</comment>
<dbReference type="Gene3D" id="3.40.50.300">
    <property type="entry name" value="P-loop containing nucleotide triphosphate hydrolases"/>
    <property type="match status" value="1"/>
</dbReference>
<dbReference type="PROSITE" id="PS51192">
    <property type="entry name" value="HELICASE_ATP_BIND_1"/>
    <property type="match status" value="1"/>
</dbReference>
<dbReference type="SUPFAM" id="SSF52540">
    <property type="entry name" value="P-loop containing nucleoside triphosphate hydrolases"/>
    <property type="match status" value="2"/>
</dbReference>
<feature type="region of interest" description="Disordered" evidence="17">
    <location>
        <begin position="1"/>
        <end position="23"/>
    </location>
</feature>
<evidence type="ECO:0000256" key="12">
    <source>
        <dbReference type="ARBA" id="ARBA00023125"/>
    </source>
</evidence>
<evidence type="ECO:0000256" key="1">
    <source>
        <dbReference type="ARBA" id="ARBA00004123"/>
    </source>
</evidence>
<feature type="region of interest" description="Disordered" evidence="17">
    <location>
        <begin position="166"/>
        <end position="257"/>
    </location>
</feature>
<dbReference type="PROSITE" id="PS51194">
    <property type="entry name" value="HELICASE_CTER"/>
    <property type="match status" value="1"/>
</dbReference>
<protein>
    <recommendedName>
        <fullName evidence="4">DNA helicase</fullName>
        <ecNumber evidence="4">3.6.4.12</ecNumber>
    </recommendedName>
    <alternativeName>
        <fullName evidence="15">X-linked nuclear protein</fullName>
    </alternativeName>
</protein>
<dbReference type="GO" id="GO:0005694">
    <property type="term" value="C:chromosome"/>
    <property type="evidence" value="ECO:0007669"/>
    <property type="project" value="UniProtKB-SubCell"/>
</dbReference>
<evidence type="ECO:0000256" key="6">
    <source>
        <dbReference type="ARBA" id="ARBA00022553"/>
    </source>
</evidence>
<keyword evidence="13" id="KW-0234">DNA repair</keyword>
<evidence type="ECO:0000256" key="8">
    <source>
        <dbReference type="ARBA" id="ARBA00022763"/>
    </source>
</evidence>
<dbReference type="GO" id="GO:0005524">
    <property type="term" value="F:ATP binding"/>
    <property type="evidence" value="ECO:0007669"/>
    <property type="project" value="UniProtKB-KW"/>
</dbReference>
<keyword evidence="8" id="KW-0227">DNA damage</keyword>
<organism evidence="20 21">
    <name type="scientific">Glossina brevipalpis</name>
    <dbReference type="NCBI Taxonomy" id="37001"/>
    <lineage>
        <taxon>Eukaryota</taxon>
        <taxon>Metazoa</taxon>
        <taxon>Ecdysozoa</taxon>
        <taxon>Arthropoda</taxon>
        <taxon>Hexapoda</taxon>
        <taxon>Insecta</taxon>
        <taxon>Pterygota</taxon>
        <taxon>Neoptera</taxon>
        <taxon>Endopterygota</taxon>
        <taxon>Diptera</taxon>
        <taxon>Brachycera</taxon>
        <taxon>Muscomorpha</taxon>
        <taxon>Hippoboscoidea</taxon>
        <taxon>Glossinidae</taxon>
        <taxon>Glossina</taxon>
    </lineage>
</organism>
<feature type="compositionally biased region" description="Low complexity" evidence="17">
    <location>
        <begin position="848"/>
        <end position="861"/>
    </location>
</feature>
<dbReference type="SMART" id="SM00490">
    <property type="entry name" value="HELICc"/>
    <property type="match status" value="1"/>
</dbReference>
<evidence type="ECO:0000256" key="3">
    <source>
        <dbReference type="ARBA" id="ARBA00007025"/>
    </source>
</evidence>
<name>A0A1A9X1J6_9MUSC</name>
<keyword evidence="21" id="KW-1185">Reference proteome</keyword>
<feature type="compositionally biased region" description="Basic and acidic residues" evidence="17">
    <location>
        <begin position="114"/>
        <end position="144"/>
    </location>
</feature>
<evidence type="ECO:0000259" key="19">
    <source>
        <dbReference type="PROSITE" id="PS51194"/>
    </source>
</evidence>
<sequence>MGKEKTATAATATELNNSEHVECNIDNHKENSTKLKFKGFEKTSIKLNLNKTKAITKDSEVLEDDSSNDSNSTKHSDGTFHSATKSSTSLSPSSSTSNLTSSNNNKKIRKRHQKIEEEGGEESDRNQETKEETGPSAKEAEEPKFCVASNNTTNFKLRIVPLEKLLEKPVPQNQPQEEKKQASLERFSNKKESKFEETKSKRLPQRSARKIVVFESSDSEEEDSEVIDIGESEEEKQKRSRKNNLKTKQVVKKSSVPPLSSTVRRCVVKLKRCKLPLKHNITSKGKGDKAGNPAAMYTNKEVMFEKPSTSSGKRKQKSSDDDDSDFAFELKISESNLSEEGNDDSDGVAKSSSESEIMPTRKRRVFRKDSNASDSDFEPEPKEKKKRRRVKQDSSDDSDEDEKKGGNKQRKHIRKIIRTEDLDVSTKTATKEEEERRKRIEERQKLYNKIYEKQDSVGATELVLDFDPETKETLLEVDKGLLKKLKPHQVTGVKFMWDACFETIKDAQEKQGSGCILAHCMGLGKTMQIVTLSHTLLTNARKTNVERVLVITPLSTLNNWAREFKQWIAFARKRNIEIYDMSKYKDKQTRIFKLNEWFEEGGVCILGYDMYRILSNEKAKGLRKKQREQLQQSLINPGPDLVICDEGHLLKNEKTSISKAVTRMRTKRRIVLTGTPLQNNLKEYYCMIQFIKPNLLGTYKEYLNRFVNPISNGQYTDSTERDIRLMKHRSHILHKLLEGCIQRRDYSVLAPYLPPKHEYVVYTTLSELQQQLYEHYMGYQRDITSSDLSGKGARLFQDFQELRRIWTHPMNMRINSDSVIRKKVLNNETDSMDDFICDNDDDEEDIGSTSESSVCSSKSFGSEGGDAKRKIMKTRNYRKNAAELGEVIDGSDSAEEVQATPNDDPSEWWKRFVAEKELNNIHHSPKLVVLMSLLQECEAIGDKVLVFSQSLQSLDTIEHFLALIDSKTRGHEYDGDVGDFKGFWRVGTDYFRLDGSCSVEQRETMCRRFNDSSNLRARLFLISTRAGGLGINLVSANRVVIFDVSWNPSHDTQSIFRVYRFGQHKPCYIYRLIAMGTMEQKLYERQVAKQATAKRVIDEQQISRHYNQSDLLELYTYELKPSMPREIPILPKDRLFAELLSEHEQILFKYHEHDSLLENEESENLSEAERKAAWSEYEAEKTRTVQTAQYMAYDRNAFGGQYGNASGSVTSNKIFGFRTDVLLQLLNMKVAKDHPEMTQTGILQLVPTYLQQLYTEMNSGDPSMYKELLSLHATLAHPSGMYMNPLLYVNQNPAAAGYFQATQQQGGNGLVNPMQAPIANIPPHSAPGFDPNEVYEID</sequence>
<dbReference type="GO" id="GO:0005634">
    <property type="term" value="C:nucleus"/>
    <property type="evidence" value="ECO:0007669"/>
    <property type="project" value="UniProtKB-SubCell"/>
</dbReference>
<keyword evidence="14" id="KW-0539">Nucleus</keyword>
<feature type="compositionally biased region" description="Acidic residues" evidence="17">
    <location>
        <begin position="217"/>
        <end position="234"/>
    </location>
</feature>
<accession>A0A1A9X1J6</accession>